<evidence type="ECO:0000313" key="2">
    <source>
        <dbReference type="EMBL" id="CAG4915456.1"/>
    </source>
</evidence>
<dbReference type="InterPro" id="IPR029063">
    <property type="entry name" value="SAM-dependent_MTases_sf"/>
</dbReference>
<name>A0ABM8U8C2_9BURK</name>
<reference evidence="2 3" key="1">
    <citation type="submission" date="2021-04" db="EMBL/GenBank/DDBJ databases">
        <authorList>
            <person name="Vanwijnsberghe S."/>
        </authorList>
    </citation>
    <scope>NUCLEOTIDE SEQUENCE [LARGE SCALE GENOMIC DNA]</scope>
    <source>
        <strain evidence="2 3">LMG 32171</strain>
    </source>
</reference>
<accession>A0ABM8U8C2</accession>
<dbReference type="RefSeq" id="WP_228981821.1">
    <property type="nucleotide sequence ID" value="NZ_CAJQYY010000027.1"/>
</dbReference>
<dbReference type="Gene3D" id="3.40.50.150">
    <property type="entry name" value="Vaccinia Virus protein VP39"/>
    <property type="match status" value="1"/>
</dbReference>
<dbReference type="Proteomes" id="UP000789752">
    <property type="component" value="Unassembled WGS sequence"/>
</dbReference>
<comment type="caution">
    <text evidence="2">The sequence shown here is derived from an EMBL/GenBank/DDBJ whole genome shotgun (WGS) entry which is preliminary data.</text>
</comment>
<proteinExistence type="predicted"/>
<dbReference type="SUPFAM" id="SSF53335">
    <property type="entry name" value="S-adenosyl-L-methionine-dependent methyltransferases"/>
    <property type="match status" value="1"/>
</dbReference>
<dbReference type="GO" id="GO:0032259">
    <property type="term" value="P:methylation"/>
    <property type="evidence" value="ECO:0007669"/>
    <property type="project" value="UniProtKB-KW"/>
</dbReference>
<dbReference type="EMBL" id="CAJQYY010000027">
    <property type="protein sequence ID" value="CAG4915456.1"/>
    <property type="molecule type" value="Genomic_DNA"/>
</dbReference>
<protein>
    <submittedName>
        <fullName evidence="2">Chemotaxis protein methyltransferase</fullName>
        <ecNumber evidence="2">2.1.1.80</ecNumber>
    </submittedName>
</protein>
<keyword evidence="2" id="KW-0489">Methyltransferase</keyword>
<gene>
    <name evidence="2" type="primary">cheR_2</name>
    <name evidence="2" type="ORF">R54767_04200</name>
</gene>
<sequence length="282" mass="32591">MSHSISAVRPERISDFDIELKLLLEAVYLKYQHDFRHYSMSSLRRRMLHALDEFGLATLSQLQDRIMRDSADFSRLFRYLTVQVSDMFRDPAYFLALREHVLPLLRTYPSIKVWVAGCSTGEELWSLKILFDEEGLTERTLFYATDIDPDALARAEAGIYALDRIAGFTQNYLAAGGRASLSDYYHAAYGGARFASSLRDRVVFADHSLATDEVFLEAHLVSCRNVLIYFDRVLQNRAVGLFERALVRRGFLGLGSKETLRFSDQHEAFDAFRERERIYQKR</sequence>
<dbReference type="GO" id="GO:0008983">
    <property type="term" value="F:protein-glutamate O-methyltransferase activity"/>
    <property type="evidence" value="ECO:0007669"/>
    <property type="project" value="UniProtKB-EC"/>
</dbReference>
<dbReference type="PROSITE" id="PS50123">
    <property type="entry name" value="CHER"/>
    <property type="match status" value="1"/>
</dbReference>
<dbReference type="SMART" id="SM00138">
    <property type="entry name" value="MeTrc"/>
    <property type="match status" value="1"/>
</dbReference>
<dbReference type="Pfam" id="PF03705">
    <property type="entry name" value="CheR_N"/>
    <property type="match status" value="1"/>
</dbReference>
<dbReference type="EC" id="2.1.1.80" evidence="2"/>
<dbReference type="InterPro" id="IPR050903">
    <property type="entry name" value="Bact_Chemotaxis_MeTrfase"/>
</dbReference>
<dbReference type="PANTHER" id="PTHR24422">
    <property type="entry name" value="CHEMOTAXIS PROTEIN METHYLTRANSFERASE"/>
    <property type="match status" value="1"/>
</dbReference>
<evidence type="ECO:0000259" key="1">
    <source>
        <dbReference type="PROSITE" id="PS50123"/>
    </source>
</evidence>
<organism evidence="2 3">
    <name type="scientific">Paraburkholderia gardini</name>
    <dbReference type="NCBI Taxonomy" id="2823469"/>
    <lineage>
        <taxon>Bacteria</taxon>
        <taxon>Pseudomonadati</taxon>
        <taxon>Pseudomonadota</taxon>
        <taxon>Betaproteobacteria</taxon>
        <taxon>Burkholderiales</taxon>
        <taxon>Burkholderiaceae</taxon>
        <taxon>Paraburkholderia</taxon>
    </lineage>
</organism>
<dbReference type="PRINTS" id="PR00996">
    <property type="entry name" value="CHERMTFRASE"/>
</dbReference>
<dbReference type="InterPro" id="IPR000780">
    <property type="entry name" value="CheR_MeTrfase"/>
</dbReference>
<evidence type="ECO:0000313" key="3">
    <source>
        <dbReference type="Proteomes" id="UP000789752"/>
    </source>
</evidence>
<dbReference type="Pfam" id="PF01739">
    <property type="entry name" value="CheR"/>
    <property type="match status" value="1"/>
</dbReference>
<keyword evidence="2" id="KW-0808">Transferase</keyword>
<dbReference type="InterPro" id="IPR022642">
    <property type="entry name" value="CheR_C"/>
</dbReference>
<dbReference type="PANTHER" id="PTHR24422:SF8">
    <property type="entry name" value="CHEMOTAXIS PROTEIN"/>
    <property type="match status" value="1"/>
</dbReference>
<dbReference type="InterPro" id="IPR022641">
    <property type="entry name" value="CheR_N"/>
</dbReference>
<feature type="domain" description="CheR-type methyltransferase" evidence="1">
    <location>
        <begin position="8"/>
        <end position="282"/>
    </location>
</feature>
<keyword evidence="3" id="KW-1185">Reference proteome</keyword>